<organism evidence="1 2">
    <name type="scientific">Sporisorium scitamineum</name>
    <dbReference type="NCBI Taxonomy" id="49012"/>
    <lineage>
        <taxon>Eukaryota</taxon>
        <taxon>Fungi</taxon>
        <taxon>Dikarya</taxon>
        <taxon>Basidiomycota</taxon>
        <taxon>Ustilaginomycotina</taxon>
        <taxon>Ustilaginomycetes</taxon>
        <taxon>Ustilaginales</taxon>
        <taxon>Ustilaginaceae</taxon>
        <taxon>Sporisorium</taxon>
    </lineage>
</organism>
<keyword evidence="2" id="KW-1185">Reference proteome</keyword>
<reference evidence="2" key="1">
    <citation type="submission" date="2014-06" db="EMBL/GenBank/DDBJ databases">
        <authorList>
            <person name="Berkman P.J."/>
        </authorList>
    </citation>
    <scope>NUCLEOTIDE SEQUENCE [LARGE SCALE GENOMIC DNA]</scope>
</reference>
<evidence type="ECO:0000313" key="2">
    <source>
        <dbReference type="Proteomes" id="UP000242770"/>
    </source>
</evidence>
<gene>
    <name evidence="1" type="primary">SSCI58720.1</name>
</gene>
<name>A0A0F7S0G5_9BASI</name>
<protein>
    <submittedName>
        <fullName evidence="1">Uncharacterized protein</fullName>
    </submittedName>
</protein>
<sequence length="37" mass="3951">MPVNTETGSHTRGLTATRCQSYAFGMAPEPLDPSVLD</sequence>
<proteinExistence type="predicted"/>
<dbReference type="Proteomes" id="UP000242770">
    <property type="component" value="Unassembled WGS sequence"/>
</dbReference>
<dbReference type="AlphaFoldDB" id="A0A0F7S0G5"/>
<evidence type="ECO:0000313" key="1">
    <source>
        <dbReference type="EMBL" id="CDS01113.1"/>
    </source>
</evidence>
<dbReference type="EMBL" id="CCFA01003535">
    <property type="protein sequence ID" value="CDS01113.1"/>
    <property type="molecule type" value="Genomic_DNA"/>
</dbReference>
<accession>A0A0F7S0G5</accession>